<accession>A0AAE9EUL1</accession>
<dbReference type="Proteomes" id="UP000829354">
    <property type="component" value="Chromosome IV"/>
</dbReference>
<evidence type="ECO:0000313" key="3">
    <source>
        <dbReference type="Proteomes" id="UP000829354"/>
    </source>
</evidence>
<keyword evidence="1" id="KW-0732">Signal</keyword>
<organism evidence="2 3">
    <name type="scientific">Caenorhabditis briggsae</name>
    <dbReference type="NCBI Taxonomy" id="6238"/>
    <lineage>
        <taxon>Eukaryota</taxon>
        <taxon>Metazoa</taxon>
        <taxon>Ecdysozoa</taxon>
        <taxon>Nematoda</taxon>
        <taxon>Chromadorea</taxon>
        <taxon>Rhabditida</taxon>
        <taxon>Rhabditina</taxon>
        <taxon>Rhabditomorpha</taxon>
        <taxon>Rhabditoidea</taxon>
        <taxon>Rhabditidae</taxon>
        <taxon>Peloderinae</taxon>
        <taxon>Caenorhabditis</taxon>
    </lineage>
</organism>
<gene>
    <name evidence="2" type="ORF">L5515_011083</name>
</gene>
<feature type="signal peptide" evidence="1">
    <location>
        <begin position="1"/>
        <end position="17"/>
    </location>
</feature>
<reference evidence="2 3" key="1">
    <citation type="submission" date="2022-04" db="EMBL/GenBank/DDBJ databases">
        <title>Chromosome-level reference genomes for two strains of Caenorhabditis briggsae: an improved platform for comparative genomics.</title>
        <authorList>
            <person name="Stevens L."/>
            <person name="Andersen E."/>
        </authorList>
    </citation>
    <scope>NUCLEOTIDE SEQUENCE [LARGE SCALE GENOMIC DNA]</scope>
    <source>
        <strain evidence="2">VX34</strain>
        <tissue evidence="2">Whole-organism</tissue>
    </source>
</reference>
<dbReference type="AlphaFoldDB" id="A0AAE9EUL1"/>
<dbReference type="EMBL" id="CP092623">
    <property type="protein sequence ID" value="UMM28095.1"/>
    <property type="molecule type" value="Genomic_DNA"/>
</dbReference>
<sequence>MKLFILLAIFGVSVLESSITGPPQIVRFTRHRGPFHSFGTKPPPVGESLVKVQHSEKSPYRPVTKQPTFYKHAKPFTINPWGPLSPYIHYIKKPLNLDIFHNGGVTSPAFTPKITVSPFELSGVVTKKDKASFITKIPHIEPTQVDMAHVSVKPYPRPTYRPRVTKTLLTHCPCCHFPCSSR</sequence>
<evidence type="ECO:0000313" key="2">
    <source>
        <dbReference type="EMBL" id="UMM28095.1"/>
    </source>
</evidence>
<proteinExistence type="predicted"/>
<keyword evidence="3" id="KW-1185">Reference proteome</keyword>
<name>A0AAE9EUL1_CAEBR</name>
<evidence type="ECO:0000256" key="1">
    <source>
        <dbReference type="SAM" id="SignalP"/>
    </source>
</evidence>
<feature type="chain" id="PRO_5041918600" evidence="1">
    <location>
        <begin position="18"/>
        <end position="182"/>
    </location>
</feature>
<protein>
    <submittedName>
        <fullName evidence="2">Uncharacterized protein</fullName>
    </submittedName>
</protein>